<dbReference type="InterPro" id="IPR024185">
    <property type="entry name" value="FTHF_cligase-like_sf"/>
</dbReference>
<gene>
    <name evidence="6" type="ORF">HNP76_001280</name>
</gene>
<keyword evidence="7" id="KW-1185">Reference proteome</keyword>
<feature type="binding site" evidence="4">
    <location>
        <begin position="6"/>
        <end position="10"/>
    </location>
    <ligand>
        <name>ATP</name>
        <dbReference type="ChEBI" id="CHEBI:30616"/>
    </ligand>
</feature>
<comment type="catalytic activity">
    <reaction evidence="5">
        <text>(6S)-5-formyl-5,6,7,8-tetrahydrofolate + ATP = (6R)-5,10-methenyltetrahydrofolate + ADP + phosphate</text>
        <dbReference type="Rhea" id="RHEA:10488"/>
        <dbReference type="ChEBI" id="CHEBI:30616"/>
        <dbReference type="ChEBI" id="CHEBI:43474"/>
        <dbReference type="ChEBI" id="CHEBI:57455"/>
        <dbReference type="ChEBI" id="CHEBI:57457"/>
        <dbReference type="ChEBI" id="CHEBI:456216"/>
        <dbReference type="EC" id="6.3.3.2"/>
    </reaction>
</comment>
<dbReference type="EC" id="6.3.3.2" evidence="5"/>
<evidence type="ECO:0000256" key="5">
    <source>
        <dbReference type="RuleBase" id="RU361279"/>
    </source>
</evidence>
<dbReference type="Pfam" id="PF01812">
    <property type="entry name" value="5-FTHF_cyc-lig"/>
    <property type="match status" value="1"/>
</dbReference>
<dbReference type="RefSeq" id="WP_184658677.1">
    <property type="nucleotide sequence ID" value="NZ_CP031518.1"/>
</dbReference>
<evidence type="ECO:0000256" key="1">
    <source>
        <dbReference type="ARBA" id="ARBA00010638"/>
    </source>
</evidence>
<evidence type="ECO:0000256" key="3">
    <source>
        <dbReference type="ARBA" id="ARBA00022840"/>
    </source>
</evidence>
<dbReference type="GO" id="GO:0005524">
    <property type="term" value="F:ATP binding"/>
    <property type="evidence" value="ECO:0007669"/>
    <property type="project" value="UniProtKB-KW"/>
</dbReference>
<dbReference type="GO" id="GO:0046872">
    <property type="term" value="F:metal ion binding"/>
    <property type="evidence" value="ECO:0007669"/>
    <property type="project" value="UniProtKB-KW"/>
</dbReference>
<name>A0A7W8G8V6_9SPIR</name>
<sequence>MNFLTKKDLRKAMKQTLTDFNEKLSWKEKHSLAENLCEKVTSLDQYKNADLILAYIPDTLEADCTPIILDSLEKGKKVCVPKVDAEALKQGKSKMDFYFLDGSKPLNEQLETGMFGIREPKAGLEKFVLEKDCQVKPGHDTGILILVPGVAFTKDGKRLGHGKGFYDIYIERMKKAGMNPFLCGICLPCQVLEDLPADEHDVLMDVILS</sequence>
<dbReference type="PANTHER" id="PTHR23407:SF1">
    <property type="entry name" value="5-FORMYLTETRAHYDROFOLATE CYCLO-LIGASE"/>
    <property type="match status" value="1"/>
</dbReference>
<keyword evidence="2 4" id="KW-0547">Nucleotide-binding</keyword>
<evidence type="ECO:0000256" key="2">
    <source>
        <dbReference type="ARBA" id="ARBA00022741"/>
    </source>
</evidence>
<evidence type="ECO:0000256" key="4">
    <source>
        <dbReference type="PIRSR" id="PIRSR006806-1"/>
    </source>
</evidence>
<dbReference type="SUPFAM" id="SSF100950">
    <property type="entry name" value="NagB/RpiA/CoA transferase-like"/>
    <property type="match status" value="1"/>
</dbReference>
<feature type="binding site" evidence="4">
    <location>
        <begin position="158"/>
        <end position="166"/>
    </location>
    <ligand>
        <name>ATP</name>
        <dbReference type="ChEBI" id="CHEBI:30616"/>
    </ligand>
</feature>
<evidence type="ECO:0000313" key="6">
    <source>
        <dbReference type="EMBL" id="MBB5225912.1"/>
    </source>
</evidence>
<organism evidence="6 7">
    <name type="scientific">Treponema ruminis</name>
    <dbReference type="NCBI Taxonomy" id="744515"/>
    <lineage>
        <taxon>Bacteria</taxon>
        <taxon>Pseudomonadati</taxon>
        <taxon>Spirochaetota</taxon>
        <taxon>Spirochaetia</taxon>
        <taxon>Spirochaetales</taxon>
        <taxon>Treponemataceae</taxon>
        <taxon>Treponema</taxon>
    </lineage>
</organism>
<dbReference type="GO" id="GO:0035999">
    <property type="term" value="P:tetrahydrofolate interconversion"/>
    <property type="evidence" value="ECO:0007669"/>
    <property type="project" value="TreeGrafter"/>
</dbReference>
<dbReference type="NCBIfam" id="TIGR02727">
    <property type="entry name" value="MTHFS_bact"/>
    <property type="match status" value="1"/>
</dbReference>
<protein>
    <recommendedName>
        <fullName evidence="5">5-formyltetrahydrofolate cyclo-ligase</fullName>
        <ecNumber evidence="5">6.3.3.2</ecNumber>
    </recommendedName>
</protein>
<keyword evidence="5" id="KW-0460">Magnesium</keyword>
<dbReference type="EMBL" id="JACHFQ010000004">
    <property type="protein sequence ID" value="MBB5225912.1"/>
    <property type="molecule type" value="Genomic_DNA"/>
</dbReference>
<comment type="similarity">
    <text evidence="1 5">Belongs to the 5-formyltetrahydrofolate cyclo-ligase family.</text>
</comment>
<dbReference type="Gene3D" id="3.40.50.10420">
    <property type="entry name" value="NagB/RpiA/CoA transferase-like"/>
    <property type="match status" value="1"/>
</dbReference>
<dbReference type="InterPro" id="IPR002698">
    <property type="entry name" value="FTHF_cligase"/>
</dbReference>
<comment type="cofactor">
    <cofactor evidence="5">
        <name>Mg(2+)</name>
        <dbReference type="ChEBI" id="CHEBI:18420"/>
    </cofactor>
</comment>
<reference evidence="6 7" key="1">
    <citation type="submission" date="2020-08" db="EMBL/GenBank/DDBJ databases">
        <title>Genomic Encyclopedia of Type Strains, Phase IV (KMG-IV): sequencing the most valuable type-strain genomes for metagenomic binning, comparative biology and taxonomic classification.</title>
        <authorList>
            <person name="Goeker M."/>
        </authorList>
    </citation>
    <scope>NUCLEOTIDE SEQUENCE [LARGE SCALE GENOMIC DNA]</scope>
    <source>
        <strain evidence="6 7">DSM 103462</strain>
    </source>
</reference>
<feature type="binding site" evidence="4">
    <location>
        <position position="56"/>
    </location>
    <ligand>
        <name>substrate</name>
    </ligand>
</feature>
<evidence type="ECO:0000313" key="7">
    <source>
        <dbReference type="Proteomes" id="UP000518887"/>
    </source>
</evidence>
<dbReference type="PANTHER" id="PTHR23407">
    <property type="entry name" value="ATPASE INHIBITOR/5-FORMYLTETRAHYDROFOLATE CYCLO-LIGASE"/>
    <property type="match status" value="1"/>
</dbReference>
<dbReference type="Proteomes" id="UP000518887">
    <property type="component" value="Unassembled WGS sequence"/>
</dbReference>
<proteinExistence type="inferred from homology"/>
<dbReference type="GO" id="GO:0009396">
    <property type="term" value="P:folic acid-containing compound biosynthetic process"/>
    <property type="evidence" value="ECO:0007669"/>
    <property type="project" value="TreeGrafter"/>
</dbReference>
<keyword evidence="6" id="KW-0436">Ligase</keyword>
<dbReference type="InterPro" id="IPR037171">
    <property type="entry name" value="NagB/RpiA_transferase-like"/>
</dbReference>
<dbReference type="PIRSF" id="PIRSF006806">
    <property type="entry name" value="FTHF_cligase"/>
    <property type="match status" value="1"/>
</dbReference>
<keyword evidence="5" id="KW-0479">Metal-binding</keyword>
<dbReference type="AlphaFoldDB" id="A0A7W8G8V6"/>
<dbReference type="GO" id="GO:0030272">
    <property type="term" value="F:5-formyltetrahydrofolate cyclo-ligase activity"/>
    <property type="evidence" value="ECO:0007669"/>
    <property type="project" value="UniProtKB-EC"/>
</dbReference>
<comment type="caution">
    <text evidence="6">The sequence shown here is derived from an EMBL/GenBank/DDBJ whole genome shotgun (WGS) entry which is preliminary data.</text>
</comment>
<feature type="binding site" evidence="4">
    <location>
        <position position="61"/>
    </location>
    <ligand>
        <name>substrate</name>
    </ligand>
</feature>
<accession>A0A7W8G8V6</accession>
<keyword evidence="3 4" id="KW-0067">ATP-binding</keyword>